<dbReference type="AlphaFoldDB" id="Q82SN0"/>
<evidence type="ECO:0000256" key="6">
    <source>
        <dbReference type="ARBA" id="ARBA00023136"/>
    </source>
</evidence>
<dbReference type="OrthoDB" id="9783652at2"/>
<organism evidence="10 11">
    <name type="scientific">Nitrosomonas europaea (strain ATCC 19718 / CIP 103999 / KCTC 2705 / NBRC 14298)</name>
    <dbReference type="NCBI Taxonomy" id="228410"/>
    <lineage>
        <taxon>Bacteria</taxon>
        <taxon>Pseudomonadati</taxon>
        <taxon>Pseudomonadota</taxon>
        <taxon>Betaproteobacteria</taxon>
        <taxon>Nitrosomonadales</taxon>
        <taxon>Nitrosomonadaceae</taxon>
        <taxon>Nitrosomonas</taxon>
    </lineage>
</organism>
<reference evidence="10 11" key="1">
    <citation type="journal article" date="2003" name="J. Bacteriol.">
        <title>Complete genome sequence of the ammonia-oxidizing bacterium and obligate chemolithoautotroph Nitrosomonas europaea.</title>
        <authorList>
            <person name="Chain P."/>
            <person name="Lamerdin J."/>
            <person name="Larimer F."/>
            <person name="Regala W."/>
            <person name="Land M."/>
            <person name="Hauser L."/>
            <person name="Hooper A."/>
            <person name="Klotz M."/>
            <person name="Norton J."/>
            <person name="Sayavedra-Soto L."/>
            <person name="Arciero D."/>
            <person name="Hommes N."/>
            <person name="Whittaker M."/>
            <person name="Arp D."/>
        </authorList>
    </citation>
    <scope>NUCLEOTIDE SEQUENCE [LARGE SCALE GENOMIC DNA]</scope>
    <source>
        <strain evidence="11">ATCC 19718 / CIP 103999 / KCTC 2705 / NBRC 14298</strain>
    </source>
</reference>
<evidence type="ECO:0000256" key="3">
    <source>
        <dbReference type="ARBA" id="ARBA00022679"/>
    </source>
</evidence>
<dbReference type="EC" id="2.4.1.-" evidence="10"/>
<dbReference type="PhylomeDB" id="Q82SN0"/>
<dbReference type="GeneID" id="87105415"/>
<comment type="subcellular location">
    <subcellularLocation>
        <location evidence="1">Cell membrane</location>
        <topology evidence="1">Multi-pass membrane protein</topology>
    </subcellularLocation>
</comment>
<dbReference type="InterPro" id="IPR018480">
    <property type="entry name" value="PNAcMuramoyl-5peptid_Trfase_CS"/>
</dbReference>
<keyword evidence="3 10" id="KW-0808">Transferase</keyword>
<evidence type="ECO:0000256" key="4">
    <source>
        <dbReference type="ARBA" id="ARBA00022692"/>
    </source>
</evidence>
<dbReference type="CDD" id="cd06853">
    <property type="entry name" value="GT_WecA_like"/>
    <property type="match status" value="1"/>
</dbReference>
<evidence type="ECO:0000313" key="11">
    <source>
        <dbReference type="Proteomes" id="UP000001416"/>
    </source>
</evidence>
<dbReference type="Proteomes" id="UP000001416">
    <property type="component" value="Chromosome"/>
</dbReference>
<feature type="compositionally biased region" description="Basic and acidic residues" evidence="8">
    <location>
        <begin position="476"/>
        <end position="487"/>
    </location>
</feature>
<evidence type="ECO:0000313" key="10">
    <source>
        <dbReference type="EMBL" id="CAD86193.1"/>
    </source>
</evidence>
<dbReference type="GO" id="GO:0009103">
    <property type="term" value="P:lipopolysaccharide biosynthetic process"/>
    <property type="evidence" value="ECO:0007669"/>
    <property type="project" value="TreeGrafter"/>
</dbReference>
<dbReference type="PANTHER" id="PTHR22926:SF3">
    <property type="entry name" value="UNDECAPRENYL-PHOSPHATE ALPHA-N-ACETYLGLUCOSAMINYL 1-PHOSPHATE TRANSFERASE"/>
    <property type="match status" value="1"/>
</dbReference>
<dbReference type="GO" id="GO:0044038">
    <property type="term" value="P:cell wall macromolecule biosynthetic process"/>
    <property type="evidence" value="ECO:0007669"/>
    <property type="project" value="TreeGrafter"/>
</dbReference>
<feature type="transmembrane region" description="Helical" evidence="9">
    <location>
        <begin position="125"/>
        <end position="143"/>
    </location>
</feature>
<feature type="transmembrane region" description="Helical" evidence="9">
    <location>
        <begin position="149"/>
        <end position="173"/>
    </location>
</feature>
<protein>
    <submittedName>
        <fullName evidence="10">Glycosyl transferase, family 4</fullName>
        <ecNumber evidence="10">2.4.1.-</ecNumber>
    </submittedName>
</protein>
<dbReference type="PROSITE" id="PS01348">
    <property type="entry name" value="MRAY_2"/>
    <property type="match status" value="1"/>
</dbReference>
<keyword evidence="10" id="KW-0328">Glycosyltransferase</keyword>
<keyword evidence="11" id="KW-1185">Reference proteome</keyword>
<feature type="transmembrane region" description="Helical" evidence="9">
    <location>
        <begin position="210"/>
        <end position="226"/>
    </location>
</feature>
<evidence type="ECO:0000256" key="1">
    <source>
        <dbReference type="ARBA" id="ARBA00004651"/>
    </source>
</evidence>
<feature type="transmembrane region" description="Helical" evidence="9">
    <location>
        <begin position="66"/>
        <end position="89"/>
    </location>
</feature>
<accession>Q82SN0</accession>
<comment type="cofactor">
    <cofactor evidence="7">
        <name>Mg(2+)</name>
        <dbReference type="ChEBI" id="CHEBI:18420"/>
    </cofactor>
</comment>
<evidence type="ECO:0000256" key="9">
    <source>
        <dbReference type="SAM" id="Phobius"/>
    </source>
</evidence>
<feature type="transmembrane region" description="Helical" evidence="9">
    <location>
        <begin position="319"/>
        <end position="342"/>
    </location>
</feature>
<feature type="region of interest" description="Disordered" evidence="8">
    <location>
        <begin position="476"/>
        <end position="504"/>
    </location>
</feature>
<dbReference type="Pfam" id="PF00953">
    <property type="entry name" value="Glycos_transf_4"/>
    <property type="match status" value="1"/>
</dbReference>
<dbReference type="STRING" id="228410.NE2281"/>
<dbReference type="GO" id="GO:0016757">
    <property type="term" value="F:glycosyltransferase activity"/>
    <property type="evidence" value="ECO:0007669"/>
    <property type="project" value="UniProtKB-KW"/>
</dbReference>
<feature type="transmembrane region" description="Helical" evidence="9">
    <location>
        <begin position="27"/>
        <end position="54"/>
    </location>
</feature>
<feature type="transmembrane region" description="Helical" evidence="9">
    <location>
        <begin position="348"/>
        <end position="369"/>
    </location>
</feature>
<dbReference type="RefSeq" id="WP_011112768.1">
    <property type="nucleotide sequence ID" value="NC_004757.1"/>
</dbReference>
<keyword evidence="4 9" id="KW-0812">Transmembrane</keyword>
<proteinExistence type="predicted"/>
<evidence type="ECO:0000256" key="7">
    <source>
        <dbReference type="PIRSR" id="PIRSR600715-1"/>
    </source>
</evidence>
<sequence>MNELTSTFFSISTDISQPVRPDLSEQITLFTISTILAGLIIRLAISLAHTYGILDRPGQHKQHKHLTPFVGGTGIFAALLIALCFLIGYYPEQSVKWLGLGISSAIIFIMGFADDILQLHYKTRLIVQTVAVLIMNLVSGVVLTDLGSIFPGGILALGIFAIPFTLFATIGGINALNMIDGIDGLSGSVTLMSLILLGSAALIADNQPNLIIIIALTGGTMGFLFFNLRYRLQPRARVFLGDNGSMLLGFVITWLLIDLSQGSNRAMTPVTALWLFSVPLMDTISIMLRRIWQHKSPFEPDHNHLHHILLNAGYRVSDVIFAIVSIHLLFGLIGLTGLYLGVNELTMLTGFLLFFSGYFYLSLHPWYFITALRQFHTLWGLTPTQSHGFFLGSYTPKEAENLVRMLSQELRPSMDSLVHVIKNKAPSSSDEDQYAVVVNIRLLDADVRTIKDKIENFVTSAQKRINERCGIQLRPFVEHNPRNDRRIQNQSNPSGNKRVADRRKPNQKLLVFEAMFDQTSISKRNYHQESVEPPINHSNS</sequence>
<keyword evidence="2" id="KW-1003">Cell membrane</keyword>
<feature type="transmembrane region" description="Helical" evidence="9">
    <location>
        <begin position="95"/>
        <end position="113"/>
    </location>
</feature>
<dbReference type="GO" id="GO:0016780">
    <property type="term" value="F:phosphotransferase activity, for other substituted phosphate groups"/>
    <property type="evidence" value="ECO:0007669"/>
    <property type="project" value="InterPro"/>
</dbReference>
<keyword evidence="7" id="KW-0479">Metal-binding</keyword>
<dbReference type="eggNOG" id="COG0472">
    <property type="taxonomic scope" value="Bacteria"/>
</dbReference>
<evidence type="ECO:0000256" key="8">
    <source>
        <dbReference type="SAM" id="MobiDB-lite"/>
    </source>
</evidence>
<dbReference type="HOGENOM" id="CLU_504157_0_0_4"/>
<dbReference type="InterPro" id="IPR000715">
    <property type="entry name" value="Glycosyl_transferase_4"/>
</dbReference>
<feature type="binding site" evidence="7">
    <location>
        <position position="177"/>
    </location>
    <ligand>
        <name>Mg(2+)</name>
        <dbReference type="ChEBI" id="CHEBI:18420"/>
    </ligand>
</feature>
<feature type="transmembrane region" description="Helical" evidence="9">
    <location>
        <begin position="185"/>
        <end position="204"/>
    </location>
</feature>
<gene>
    <name evidence="10" type="primary">rfe</name>
    <name evidence="10" type="ordered locus">NE2281</name>
</gene>
<evidence type="ECO:0000256" key="5">
    <source>
        <dbReference type="ARBA" id="ARBA00022989"/>
    </source>
</evidence>
<keyword evidence="6 9" id="KW-0472">Membrane</keyword>
<feature type="transmembrane region" description="Helical" evidence="9">
    <location>
        <begin position="238"/>
        <end position="257"/>
    </location>
</feature>
<dbReference type="GO" id="GO:0071555">
    <property type="term" value="P:cell wall organization"/>
    <property type="evidence" value="ECO:0007669"/>
    <property type="project" value="TreeGrafter"/>
</dbReference>
<dbReference type="KEGG" id="neu:NE2281"/>
<keyword evidence="7" id="KW-0460">Magnesium</keyword>
<evidence type="ECO:0000256" key="2">
    <source>
        <dbReference type="ARBA" id="ARBA00022475"/>
    </source>
</evidence>
<keyword evidence="5 9" id="KW-1133">Transmembrane helix</keyword>
<dbReference type="EMBL" id="AL954747">
    <property type="protein sequence ID" value="CAD86193.1"/>
    <property type="molecule type" value="Genomic_DNA"/>
</dbReference>
<dbReference type="GO" id="GO:0046872">
    <property type="term" value="F:metal ion binding"/>
    <property type="evidence" value="ECO:0007669"/>
    <property type="project" value="UniProtKB-KW"/>
</dbReference>
<dbReference type="PANTHER" id="PTHR22926">
    <property type="entry name" value="PHOSPHO-N-ACETYLMURAMOYL-PENTAPEPTIDE-TRANSFERASE"/>
    <property type="match status" value="1"/>
</dbReference>
<dbReference type="GO" id="GO:0005886">
    <property type="term" value="C:plasma membrane"/>
    <property type="evidence" value="ECO:0007669"/>
    <property type="project" value="UniProtKB-SubCell"/>
</dbReference>
<feature type="binding site" evidence="7">
    <location>
        <position position="242"/>
    </location>
    <ligand>
        <name>Mg(2+)</name>
        <dbReference type="ChEBI" id="CHEBI:18420"/>
    </ligand>
</feature>
<name>Q82SN0_NITEU</name>